<keyword evidence="2" id="KW-0479">Metal-binding</keyword>
<accession>A0A915CY69</accession>
<organism evidence="7 8">
    <name type="scientific">Ditylenchus dipsaci</name>
    <dbReference type="NCBI Taxonomy" id="166011"/>
    <lineage>
        <taxon>Eukaryota</taxon>
        <taxon>Metazoa</taxon>
        <taxon>Ecdysozoa</taxon>
        <taxon>Nematoda</taxon>
        <taxon>Chromadorea</taxon>
        <taxon>Rhabditida</taxon>
        <taxon>Tylenchina</taxon>
        <taxon>Tylenchomorpha</taxon>
        <taxon>Sphaerularioidea</taxon>
        <taxon>Anguinidae</taxon>
        <taxon>Anguininae</taxon>
        <taxon>Ditylenchus</taxon>
    </lineage>
</organism>
<keyword evidence="7" id="KW-1185">Reference proteome</keyword>
<keyword evidence="4" id="KW-0862">Zinc</keyword>
<protein>
    <submittedName>
        <fullName evidence="8">PSP proline-rich domain-containing protein</fullName>
    </submittedName>
</protein>
<comment type="subcellular location">
    <subcellularLocation>
        <location evidence="1">Nucleus</location>
    </subcellularLocation>
</comment>
<reference evidence="8" key="1">
    <citation type="submission" date="2022-11" db="UniProtKB">
        <authorList>
            <consortium name="WormBaseParasite"/>
        </authorList>
    </citation>
    <scope>IDENTIFICATION</scope>
</reference>
<feature type="domain" description="PSP proline-rich" evidence="6">
    <location>
        <begin position="133"/>
        <end position="188"/>
    </location>
</feature>
<evidence type="ECO:0000256" key="2">
    <source>
        <dbReference type="ARBA" id="ARBA00022723"/>
    </source>
</evidence>
<dbReference type="InterPro" id="IPR052115">
    <property type="entry name" value="NEXT_complex_subunit_ZCCHC8"/>
</dbReference>
<evidence type="ECO:0000256" key="4">
    <source>
        <dbReference type="ARBA" id="ARBA00022833"/>
    </source>
</evidence>
<dbReference type="WBParaSite" id="jg13404">
    <property type="protein sequence ID" value="jg13404"/>
    <property type="gene ID" value="jg13404"/>
</dbReference>
<dbReference type="GO" id="GO:0071013">
    <property type="term" value="C:catalytic step 2 spliceosome"/>
    <property type="evidence" value="ECO:0007669"/>
    <property type="project" value="TreeGrafter"/>
</dbReference>
<evidence type="ECO:0000313" key="8">
    <source>
        <dbReference type="WBParaSite" id="jg13404"/>
    </source>
</evidence>
<dbReference type="GO" id="GO:0003723">
    <property type="term" value="F:RNA binding"/>
    <property type="evidence" value="ECO:0007669"/>
    <property type="project" value="TreeGrafter"/>
</dbReference>
<name>A0A915CY69_9BILA</name>
<evidence type="ECO:0000256" key="3">
    <source>
        <dbReference type="ARBA" id="ARBA00022771"/>
    </source>
</evidence>
<dbReference type="SMART" id="SM00581">
    <property type="entry name" value="PSP"/>
    <property type="match status" value="1"/>
</dbReference>
<proteinExistence type="predicted"/>
<dbReference type="PANTHER" id="PTHR13316:SF0">
    <property type="entry name" value="ZINC FINGER CCHC DOMAIN-CONTAINING PROTEIN 8"/>
    <property type="match status" value="1"/>
</dbReference>
<evidence type="ECO:0000256" key="5">
    <source>
        <dbReference type="ARBA" id="ARBA00023242"/>
    </source>
</evidence>
<evidence type="ECO:0000256" key="1">
    <source>
        <dbReference type="ARBA" id="ARBA00004123"/>
    </source>
</evidence>
<dbReference type="Proteomes" id="UP000887574">
    <property type="component" value="Unplaced"/>
</dbReference>
<dbReference type="Pfam" id="PF04046">
    <property type="entry name" value="PSP"/>
    <property type="match status" value="1"/>
</dbReference>
<evidence type="ECO:0000259" key="6">
    <source>
        <dbReference type="SMART" id="SM00581"/>
    </source>
</evidence>
<evidence type="ECO:0000313" key="7">
    <source>
        <dbReference type="Proteomes" id="UP000887574"/>
    </source>
</evidence>
<dbReference type="AlphaFoldDB" id="A0A915CY69"/>
<dbReference type="GO" id="GO:0008270">
    <property type="term" value="F:zinc ion binding"/>
    <property type="evidence" value="ECO:0007669"/>
    <property type="project" value="UniProtKB-KW"/>
</dbReference>
<keyword evidence="5" id="KW-0539">Nucleus</keyword>
<keyword evidence="3" id="KW-0863">Zinc-finger</keyword>
<dbReference type="InterPro" id="IPR006568">
    <property type="entry name" value="PSP_pro-rich"/>
</dbReference>
<sequence>MKRKNIQTLVIELDESTEESIDEGGDLNSSDIVCTYQEDSSFIIDTEQCEEQENSAFMSSEAGSTLNMSNICSHLTPEVKKTKKGPACFNCQGEHQLIECTEPRDNRRISRNRSSFRSNQGGPRIHEQLDSTKKSFVPGVISDSLREALGLRKNEMPEWIFRMRVKGFIDGYPPAYLKRAVEKSTLEFFATDQVAGVDDVKAWRRLTLIK</sequence>
<dbReference type="PANTHER" id="PTHR13316">
    <property type="entry name" value="ZINC FINGER, CCHC DOMAIN CONTAINING 8"/>
    <property type="match status" value="1"/>
</dbReference>